<feature type="binding site" evidence="3">
    <location>
        <begin position="252"/>
        <end position="259"/>
    </location>
    <ligand>
        <name>ATP</name>
        <dbReference type="ChEBI" id="CHEBI:30616"/>
    </ligand>
</feature>
<protein>
    <submittedName>
        <fullName evidence="6">Cell division protein FtsK</fullName>
    </submittedName>
</protein>
<evidence type="ECO:0000256" key="2">
    <source>
        <dbReference type="ARBA" id="ARBA00022840"/>
    </source>
</evidence>
<feature type="domain" description="FtsK" evidence="5">
    <location>
        <begin position="236"/>
        <end position="417"/>
    </location>
</feature>
<dbReference type="InterPro" id="IPR027417">
    <property type="entry name" value="P-loop_NTPase"/>
</dbReference>
<dbReference type="PANTHER" id="PTHR22683:SF41">
    <property type="entry name" value="DNA TRANSLOCASE FTSK"/>
    <property type="match status" value="1"/>
</dbReference>
<sequence length="503" mass="56828">MKAQNGSRWVDPAPLEVARPRLPWWTMLPGLVKLVISPVVLAWLLVWLVGKLARLLWYYPITALLIIATLWLDCWAGHYWAGAVASVVLVGLGVWWWRWIDTYQRRLRWLRSEVRRVTVYAWDWRTVMRLSNLTGTAKGREYRPKLKRVRAEGWRDKVRVRMVKGQAPEQWSERASGLAHSFHAKSCRVRVISPGKIELDLIHSDPLVSVLPLPAMVADESSVDLKRITIGRTETGKPWRIRLLGNQILVVGVQGAGKGSVLWSVVWALAPMIKAGKVRLYGIDPKGGMELGQCPDIFHKVVFDNGPDAVELLEEIANEVRARAGQYRGLRRFWTRESGQPFTLLIIDELADVIAYQTDKKLKERAQGAIQTITSQGRAPGFATLALVQDPRKEIVPFRNLFTTRIAMRLDEATQVDMVLGDGVRERGADAHEISELTPGVAWAKEDGKKEPLRGRAFYASDDNLWDLRAYVNGWTFEVLPFPGSADKGGRRHDHFACTRSGG</sequence>
<keyword evidence="6" id="KW-0131">Cell cycle</keyword>
<evidence type="ECO:0000256" key="3">
    <source>
        <dbReference type="PROSITE-ProRule" id="PRU00289"/>
    </source>
</evidence>
<name>A0ABS8Z796_9PSEU</name>
<keyword evidence="4" id="KW-1133">Transmembrane helix</keyword>
<proteinExistence type="predicted"/>
<evidence type="ECO:0000313" key="7">
    <source>
        <dbReference type="Proteomes" id="UP001521150"/>
    </source>
</evidence>
<dbReference type="PROSITE" id="PS50901">
    <property type="entry name" value="FTSK"/>
    <property type="match status" value="1"/>
</dbReference>
<dbReference type="SUPFAM" id="SSF52540">
    <property type="entry name" value="P-loop containing nucleoside triphosphate hydrolases"/>
    <property type="match status" value="1"/>
</dbReference>
<keyword evidence="7" id="KW-1185">Reference proteome</keyword>
<keyword evidence="2 3" id="KW-0067">ATP-binding</keyword>
<keyword evidence="6" id="KW-0132">Cell division</keyword>
<reference evidence="6 7" key="1">
    <citation type="submission" date="2021-12" db="EMBL/GenBank/DDBJ databases">
        <title>Genome sequence of Kibdelosporangium philippinense ATCC 49844.</title>
        <authorList>
            <person name="Fedorov E.A."/>
            <person name="Omeragic M."/>
            <person name="Shalygina K.F."/>
            <person name="Maclea K.S."/>
        </authorList>
    </citation>
    <scope>NUCLEOTIDE SEQUENCE [LARGE SCALE GENOMIC DNA]</scope>
    <source>
        <strain evidence="6 7">ATCC 49844</strain>
    </source>
</reference>
<feature type="transmembrane region" description="Helical" evidence="4">
    <location>
        <begin position="55"/>
        <end position="72"/>
    </location>
</feature>
<dbReference type="InterPro" id="IPR050206">
    <property type="entry name" value="FtsK/SpoIIIE/SftA"/>
</dbReference>
<dbReference type="RefSeq" id="WP_233723573.1">
    <property type="nucleotide sequence ID" value="NZ_JAJVCN010000001.1"/>
</dbReference>
<comment type="caution">
    <text evidence="6">The sequence shown here is derived from an EMBL/GenBank/DDBJ whole genome shotgun (WGS) entry which is preliminary data.</text>
</comment>
<keyword evidence="1 3" id="KW-0547">Nucleotide-binding</keyword>
<dbReference type="EMBL" id="JAJVCN010000001">
    <property type="protein sequence ID" value="MCE7002448.1"/>
    <property type="molecule type" value="Genomic_DNA"/>
</dbReference>
<feature type="transmembrane region" description="Helical" evidence="4">
    <location>
        <begin position="24"/>
        <end position="48"/>
    </location>
</feature>
<dbReference type="Pfam" id="PF01580">
    <property type="entry name" value="FtsK_SpoIIIE"/>
    <property type="match status" value="1"/>
</dbReference>
<dbReference type="InterPro" id="IPR002543">
    <property type="entry name" value="FtsK_dom"/>
</dbReference>
<evidence type="ECO:0000256" key="4">
    <source>
        <dbReference type="SAM" id="Phobius"/>
    </source>
</evidence>
<evidence type="ECO:0000259" key="5">
    <source>
        <dbReference type="PROSITE" id="PS50901"/>
    </source>
</evidence>
<accession>A0ABS8Z796</accession>
<dbReference type="GO" id="GO:0051301">
    <property type="term" value="P:cell division"/>
    <property type="evidence" value="ECO:0007669"/>
    <property type="project" value="UniProtKB-KW"/>
</dbReference>
<feature type="transmembrane region" description="Helical" evidence="4">
    <location>
        <begin position="78"/>
        <end position="97"/>
    </location>
</feature>
<organism evidence="6 7">
    <name type="scientific">Kibdelosporangium philippinense</name>
    <dbReference type="NCBI Taxonomy" id="211113"/>
    <lineage>
        <taxon>Bacteria</taxon>
        <taxon>Bacillati</taxon>
        <taxon>Actinomycetota</taxon>
        <taxon>Actinomycetes</taxon>
        <taxon>Pseudonocardiales</taxon>
        <taxon>Pseudonocardiaceae</taxon>
        <taxon>Kibdelosporangium</taxon>
    </lineage>
</organism>
<dbReference type="Gene3D" id="3.40.50.300">
    <property type="entry name" value="P-loop containing nucleotide triphosphate hydrolases"/>
    <property type="match status" value="1"/>
</dbReference>
<gene>
    <name evidence="6" type="ORF">LWC34_06330</name>
</gene>
<dbReference type="PANTHER" id="PTHR22683">
    <property type="entry name" value="SPORULATION PROTEIN RELATED"/>
    <property type="match status" value="1"/>
</dbReference>
<keyword evidence="4" id="KW-0812">Transmembrane</keyword>
<keyword evidence="4" id="KW-0472">Membrane</keyword>
<dbReference type="Proteomes" id="UP001521150">
    <property type="component" value="Unassembled WGS sequence"/>
</dbReference>
<evidence type="ECO:0000256" key="1">
    <source>
        <dbReference type="ARBA" id="ARBA00022741"/>
    </source>
</evidence>
<evidence type="ECO:0000313" key="6">
    <source>
        <dbReference type="EMBL" id="MCE7002448.1"/>
    </source>
</evidence>